<dbReference type="AlphaFoldDB" id="A0A8S9U977"/>
<keyword evidence="1" id="KW-0812">Transmembrane</keyword>
<reference evidence="3" key="1">
    <citation type="submission" date="2020-03" db="EMBL/GenBank/DDBJ databases">
        <title>Hybrid Assembly of Korean Phytophthora infestans isolates.</title>
        <authorList>
            <person name="Prokchorchik M."/>
            <person name="Lee Y."/>
            <person name="Seo J."/>
            <person name="Cho J.-H."/>
            <person name="Park Y.-E."/>
            <person name="Jang D.-C."/>
            <person name="Im J.-S."/>
            <person name="Choi J.-G."/>
            <person name="Park H.-J."/>
            <person name="Lee G.-B."/>
            <person name="Lee Y.-G."/>
            <person name="Hong S.-Y."/>
            <person name="Cho K."/>
            <person name="Sohn K.H."/>
        </authorList>
    </citation>
    <scope>NUCLEOTIDE SEQUENCE</scope>
    <source>
        <strain evidence="3">KR_2_A2</strain>
    </source>
</reference>
<evidence type="ECO:0000259" key="2">
    <source>
        <dbReference type="PROSITE" id="PS51144"/>
    </source>
</evidence>
<accession>A0A8S9U977</accession>
<dbReference type="Proteomes" id="UP000704712">
    <property type="component" value="Unassembled WGS sequence"/>
</dbReference>
<keyword evidence="1" id="KW-1133">Transmembrane helix</keyword>
<evidence type="ECO:0000313" key="4">
    <source>
        <dbReference type="Proteomes" id="UP000704712"/>
    </source>
</evidence>
<feature type="domain" description="Alpha-carbonic anhydrase" evidence="2">
    <location>
        <begin position="1"/>
        <end position="87"/>
    </location>
</feature>
<organism evidence="3 4">
    <name type="scientific">Phytophthora infestans</name>
    <name type="common">Potato late blight agent</name>
    <name type="synonym">Botrytis infestans</name>
    <dbReference type="NCBI Taxonomy" id="4787"/>
    <lineage>
        <taxon>Eukaryota</taxon>
        <taxon>Sar</taxon>
        <taxon>Stramenopiles</taxon>
        <taxon>Oomycota</taxon>
        <taxon>Peronosporomycetes</taxon>
        <taxon>Peronosporales</taxon>
        <taxon>Peronosporaceae</taxon>
        <taxon>Phytophthora</taxon>
    </lineage>
</organism>
<dbReference type="SUPFAM" id="SSF51069">
    <property type="entry name" value="Carbonic anhydrase"/>
    <property type="match status" value="1"/>
</dbReference>
<gene>
    <name evidence="3" type="ORF">GN958_ATG13443</name>
</gene>
<protein>
    <recommendedName>
        <fullName evidence="2">Alpha-carbonic anhydrase domain-containing protein</fullName>
    </recommendedName>
</protein>
<proteinExistence type="predicted"/>
<evidence type="ECO:0000256" key="1">
    <source>
        <dbReference type="SAM" id="Phobius"/>
    </source>
</evidence>
<dbReference type="InterPro" id="IPR001148">
    <property type="entry name" value="CA_dom"/>
</dbReference>
<name>A0A8S9U977_PHYIN</name>
<dbReference type="EMBL" id="JAACNO010001828">
    <property type="protein sequence ID" value="KAF4137386.1"/>
    <property type="molecule type" value="Genomic_DNA"/>
</dbReference>
<sequence length="87" mass="9544">MAQIHLHAPSEHTLVGRRRGPLRSHKCALTVVSVFLDVVTSGTTVAFLVSFLDGMENVSPTRWEPMSLGSFPKVVITIGNRLPEAYL</sequence>
<keyword evidence="1" id="KW-0472">Membrane</keyword>
<dbReference type="PROSITE" id="PS51144">
    <property type="entry name" value="ALPHA_CA_2"/>
    <property type="match status" value="1"/>
</dbReference>
<feature type="transmembrane region" description="Helical" evidence="1">
    <location>
        <begin position="27"/>
        <end position="52"/>
    </location>
</feature>
<dbReference type="InterPro" id="IPR036398">
    <property type="entry name" value="CA_dom_sf"/>
</dbReference>
<comment type="caution">
    <text evidence="3">The sequence shown here is derived from an EMBL/GenBank/DDBJ whole genome shotgun (WGS) entry which is preliminary data.</text>
</comment>
<evidence type="ECO:0000313" key="3">
    <source>
        <dbReference type="EMBL" id="KAF4137386.1"/>
    </source>
</evidence>